<dbReference type="GO" id="GO:0046654">
    <property type="term" value="P:tetrahydrofolate biosynthetic process"/>
    <property type="evidence" value="ECO:0007669"/>
    <property type="project" value="UniProtKB-UniPathway"/>
</dbReference>
<comment type="similarity">
    <text evidence="2">Belongs to the dihydrofolate reductase family.</text>
</comment>
<sequence>MFGTKKKVPQIDKEQLELIKNAQMRIKQKKRLYTHFILFLIGSVALIVANLGLHIGETFKPLGKDWFIFIVGFWLIILIYHTFNVFVIDRFMGPTWQQDQLDKLVAKQKEGIEKLKTKLPATETAPTPPAIEKKKLNSKQNITLIVAASENNAIGKDNQLIWHLKDDLQRFKSLTSGHCIIMGRKTFESFPKPLPNRTHIVITTQQNYKVPHGVIVVHNIDDALDAALEDKTPFVIGGGEIYKQALPFANKIELTRVHDTFEADTHFPEINLKEWREIQNIYHPENEQNDHAFSFITYERF</sequence>
<evidence type="ECO:0000259" key="9">
    <source>
        <dbReference type="PROSITE" id="PS51330"/>
    </source>
</evidence>
<keyword evidence="6" id="KW-0560">Oxidoreductase</keyword>
<dbReference type="InterPro" id="IPR001796">
    <property type="entry name" value="DHFR_dom"/>
</dbReference>
<comment type="function">
    <text evidence="7">Key enzyme in folate metabolism. Catalyzes an essential reaction for de novo glycine and purine synthesis, and for DNA precursor synthesis.</text>
</comment>
<name>A0A516GMX4_9FLAO</name>
<dbReference type="EC" id="1.5.1.3" evidence="3"/>
<dbReference type="CDD" id="cd00209">
    <property type="entry name" value="DHFR"/>
    <property type="match status" value="1"/>
</dbReference>
<reference evidence="10 11" key="1">
    <citation type="submission" date="2019-07" db="EMBL/GenBank/DDBJ databases">
        <title>Genome sequencing for Formosa sp. PS13.</title>
        <authorList>
            <person name="Park S.-J."/>
        </authorList>
    </citation>
    <scope>NUCLEOTIDE SEQUENCE [LARGE SCALE GENOMIC DNA]</scope>
    <source>
        <strain evidence="10 11">PS13</strain>
    </source>
</reference>
<evidence type="ECO:0000313" key="10">
    <source>
        <dbReference type="EMBL" id="QDO92886.1"/>
    </source>
</evidence>
<evidence type="ECO:0000256" key="7">
    <source>
        <dbReference type="ARBA" id="ARBA00025067"/>
    </source>
</evidence>
<dbReference type="GO" id="GO:0046655">
    <property type="term" value="P:folic acid metabolic process"/>
    <property type="evidence" value="ECO:0007669"/>
    <property type="project" value="TreeGrafter"/>
</dbReference>
<feature type="transmembrane region" description="Helical" evidence="8">
    <location>
        <begin position="32"/>
        <end position="54"/>
    </location>
</feature>
<dbReference type="RefSeq" id="WP_143379794.1">
    <property type="nucleotide sequence ID" value="NZ_CP041637.1"/>
</dbReference>
<keyword evidence="8" id="KW-0812">Transmembrane</keyword>
<evidence type="ECO:0000256" key="1">
    <source>
        <dbReference type="ARBA" id="ARBA00004903"/>
    </source>
</evidence>
<dbReference type="AlphaFoldDB" id="A0A516GMX4"/>
<dbReference type="GO" id="GO:0006730">
    <property type="term" value="P:one-carbon metabolic process"/>
    <property type="evidence" value="ECO:0007669"/>
    <property type="project" value="UniProtKB-KW"/>
</dbReference>
<keyword evidence="8" id="KW-0472">Membrane</keyword>
<dbReference type="KEGG" id="fop:FNB79_02475"/>
<gene>
    <name evidence="10" type="ORF">FNB79_02475</name>
</gene>
<evidence type="ECO:0000256" key="5">
    <source>
        <dbReference type="ARBA" id="ARBA00022857"/>
    </source>
</evidence>
<dbReference type="InterPro" id="IPR024072">
    <property type="entry name" value="DHFR-like_dom_sf"/>
</dbReference>
<evidence type="ECO:0000313" key="11">
    <source>
        <dbReference type="Proteomes" id="UP000319209"/>
    </source>
</evidence>
<accession>A0A516GMX4</accession>
<dbReference type="PRINTS" id="PR00070">
    <property type="entry name" value="DHFR"/>
</dbReference>
<feature type="domain" description="DHFR" evidence="9">
    <location>
        <begin position="141"/>
        <end position="300"/>
    </location>
</feature>
<dbReference type="GO" id="GO:0046452">
    <property type="term" value="P:dihydrofolate metabolic process"/>
    <property type="evidence" value="ECO:0007669"/>
    <property type="project" value="TreeGrafter"/>
</dbReference>
<dbReference type="Pfam" id="PF13239">
    <property type="entry name" value="2TM"/>
    <property type="match status" value="1"/>
</dbReference>
<keyword evidence="4" id="KW-0554">One-carbon metabolism</keyword>
<dbReference type="GO" id="GO:0070401">
    <property type="term" value="F:NADP+ binding"/>
    <property type="evidence" value="ECO:0007669"/>
    <property type="project" value="UniProtKB-ARBA"/>
</dbReference>
<dbReference type="SUPFAM" id="SSF53597">
    <property type="entry name" value="Dihydrofolate reductase-like"/>
    <property type="match status" value="1"/>
</dbReference>
<dbReference type="PANTHER" id="PTHR48069:SF3">
    <property type="entry name" value="DIHYDROFOLATE REDUCTASE"/>
    <property type="match status" value="1"/>
</dbReference>
<dbReference type="EMBL" id="CP041637">
    <property type="protein sequence ID" value="QDO92886.1"/>
    <property type="molecule type" value="Genomic_DNA"/>
</dbReference>
<dbReference type="PROSITE" id="PS51330">
    <property type="entry name" value="DHFR_2"/>
    <property type="match status" value="1"/>
</dbReference>
<dbReference type="InterPro" id="IPR012259">
    <property type="entry name" value="DHFR"/>
</dbReference>
<protein>
    <recommendedName>
        <fullName evidence="3">dihydrofolate reductase</fullName>
        <ecNumber evidence="3">1.5.1.3</ecNumber>
    </recommendedName>
</protein>
<comment type="pathway">
    <text evidence="1">Cofactor biosynthesis; tetrahydrofolate biosynthesis; 5,6,7,8-tetrahydrofolate from 7,8-dihydrofolate: step 1/1.</text>
</comment>
<dbReference type="Gene3D" id="3.40.430.10">
    <property type="entry name" value="Dihydrofolate Reductase, subunit A"/>
    <property type="match status" value="1"/>
</dbReference>
<evidence type="ECO:0000256" key="4">
    <source>
        <dbReference type="ARBA" id="ARBA00022563"/>
    </source>
</evidence>
<dbReference type="UniPathway" id="UPA00077">
    <property type="reaction ID" value="UER00158"/>
</dbReference>
<dbReference type="Proteomes" id="UP000319209">
    <property type="component" value="Chromosome"/>
</dbReference>
<dbReference type="FunFam" id="3.40.430.10:FF:000001">
    <property type="entry name" value="Dihydrofolate reductase"/>
    <property type="match status" value="1"/>
</dbReference>
<keyword evidence="5" id="KW-0521">NADP</keyword>
<keyword evidence="8" id="KW-1133">Transmembrane helix</keyword>
<evidence type="ECO:0000256" key="8">
    <source>
        <dbReference type="SAM" id="Phobius"/>
    </source>
</evidence>
<dbReference type="Pfam" id="PF00186">
    <property type="entry name" value="DHFR_1"/>
    <property type="match status" value="1"/>
</dbReference>
<evidence type="ECO:0000256" key="6">
    <source>
        <dbReference type="ARBA" id="ARBA00023002"/>
    </source>
</evidence>
<feature type="transmembrane region" description="Helical" evidence="8">
    <location>
        <begin position="66"/>
        <end position="88"/>
    </location>
</feature>
<dbReference type="PANTHER" id="PTHR48069">
    <property type="entry name" value="DIHYDROFOLATE REDUCTASE"/>
    <property type="match status" value="1"/>
</dbReference>
<dbReference type="GO" id="GO:0004146">
    <property type="term" value="F:dihydrofolate reductase activity"/>
    <property type="evidence" value="ECO:0007669"/>
    <property type="project" value="UniProtKB-EC"/>
</dbReference>
<dbReference type="InterPro" id="IPR025698">
    <property type="entry name" value="2TM_dom"/>
</dbReference>
<proteinExistence type="inferred from homology"/>
<organism evidence="10 11">
    <name type="scientific">Formosa sediminum</name>
    <dbReference type="NCBI Taxonomy" id="2594004"/>
    <lineage>
        <taxon>Bacteria</taxon>
        <taxon>Pseudomonadati</taxon>
        <taxon>Bacteroidota</taxon>
        <taxon>Flavobacteriia</taxon>
        <taxon>Flavobacteriales</taxon>
        <taxon>Flavobacteriaceae</taxon>
        <taxon>Formosa</taxon>
    </lineage>
</organism>
<evidence type="ECO:0000256" key="2">
    <source>
        <dbReference type="ARBA" id="ARBA00009539"/>
    </source>
</evidence>
<keyword evidence="11" id="KW-1185">Reference proteome</keyword>
<evidence type="ECO:0000256" key="3">
    <source>
        <dbReference type="ARBA" id="ARBA00012856"/>
    </source>
</evidence>
<dbReference type="GO" id="GO:0005829">
    <property type="term" value="C:cytosol"/>
    <property type="evidence" value="ECO:0007669"/>
    <property type="project" value="TreeGrafter"/>
</dbReference>
<dbReference type="OrthoDB" id="9804315at2"/>